<evidence type="ECO:0000313" key="3">
    <source>
        <dbReference type="Proteomes" id="UP001273531"/>
    </source>
</evidence>
<dbReference type="RefSeq" id="WP_317227400.1">
    <property type="nucleotide sequence ID" value="NZ_JAWJEJ010000001.1"/>
</dbReference>
<sequence>MCSVRRLARMLASLAPPRPDGPSSERPAGAGHREDFLLLPSPALVVQKGGTERGTLARLDSLGLVVRVKRDDAATCLR</sequence>
<dbReference type="Proteomes" id="UP001273531">
    <property type="component" value="Unassembled WGS sequence"/>
</dbReference>
<evidence type="ECO:0000313" key="2">
    <source>
        <dbReference type="EMBL" id="MDV3458330.1"/>
    </source>
</evidence>
<feature type="region of interest" description="Disordered" evidence="1">
    <location>
        <begin position="11"/>
        <end position="33"/>
    </location>
</feature>
<reference evidence="2 3" key="1">
    <citation type="submission" date="2023-10" db="EMBL/GenBank/DDBJ databases">
        <title>Sphingomonas sp. HF-S4 16S ribosomal RNA gene Genome sequencing and assembly.</title>
        <authorList>
            <person name="Lee H."/>
        </authorList>
    </citation>
    <scope>NUCLEOTIDE SEQUENCE [LARGE SCALE GENOMIC DNA]</scope>
    <source>
        <strain evidence="2 3">HF-S4</strain>
    </source>
</reference>
<protein>
    <submittedName>
        <fullName evidence="2">Uncharacterized protein</fullName>
    </submittedName>
</protein>
<keyword evidence="3" id="KW-1185">Reference proteome</keyword>
<evidence type="ECO:0000256" key="1">
    <source>
        <dbReference type="SAM" id="MobiDB-lite"/>
    </source>
</evidence>
<organism evidence="2 3">
    <name type="scientific">Sphingomonas agrestis</name>
    <dbReference type="NCBI Taxonomy" id="3080540"/>
    <lineage>
        <taxon>Bacteria</taxon>
        <taxon>Pseudomonadati</taxon>
        <taxon>Pseudomonadota</taxon>
        <taxon>Alphaproteobacteria</taxon>
        <taxon>Sphingomonadales</taxon>
        <taxon>Sphingomonadaceae</taxon>
        <taxon>Sphingomonas</taxon>
    </lineage>
</organism>
<accession>A0ABU3YA85</accession>
<comment type="caution">
    <text evidence="2">The sequence shown here is derived from an EMBL/GenBank/DDBJ whole genome shotgun (WGS) entry which is preliminary data.</text>
</comment>
<gene>
    <name evidence="2" type="ORF">RZN05_15135</name>
</gene>
<dbReference type="EMBL" id="JAWJEJ010000001">
    <property type="protein sequence ID" value="MDV3458330.1"/>
    <property type="molecule type" value="Genomic_DNA"/>
</dbReference>
<proteinExistence type="predicted"/>
<name>A0ABU3YA85_9SPHN</name>